<evidence type="ECO:0000256" key="3">
    <source>
        <dbReference type="ARBA" id="ARBA00022707"/>
    </source>
</evidence>
<accession>A0A5J4NMU9</accession>
<dbReference type="Proteomes" id="UP000324629">
    <property type="component" value="Unassembled WGS sequence"/>
</dbReference>
<evidence type="ECO:0000313" key="6">
    <source>
        <dbReference type="EMBL" id="KAA3676872.1"/>
    </source>
</evidence>
<keyword evidence="4" id="KW-0449">Lipoprotein</keyword>
<reference evidence="6 7" key="1">
    <citation type="journal article" date="2019" name="Gigascience">
        <title>Whole-genome sequence of the oriental lung fluke Paragonimus westermani.</title>
        <authorList>
            <person name="Oey H."/>
            <person name="Zakrzewski M."/>
            <person name="Narain K."/>
            <person name="Devi K.R."/>
            <person name="Agatsuma T."/>
            <person name="Nawaratna S."/>
            <person name="Gobert G.N."/>
            <person name="Jones M.K."/>
            <person name="Ragan M.A."/>
            <person name="McManus D.P."/>
            <person name="Krause L."/>
        </authorList>
    </citation>
    <scope>NUCLEOTIDE SEQUENCE [LARGE SCALE GENOMIC DNA]</scope>
    <source>
        <strain evidence="6 7">IND2009</strain>
    </source>
</reference>
<dbReference type="Pfam" id="PF09742">
    <property type="entry name" value="Dymeclin"/>
    <property type="match status" value="2"/>
</dbReference>
<dbReference type="GO" id="GO:0007030">
    <property type="term" value="P:Golgi organization"/>
    <property type="evidence" value="ECO:0007669"/>
    <property type="project" value="TreeGrafter"/>
</dbReference>
<name>A0A5J4NMU9_9TREM</name>
<keyword evidence="3" id="KW-0519">Myristate</keyword>
<organism evidence="6 7">
    <name type="scientific">Paragonimus westermani</name>
    <dbReference type="NCBI Taxonomy" id="34504"/>
    <lineage>
        <taxon>Eukaryota</taxon>
        <taxon>Metazoa</taxon>
        <taxon>Spiralia</taxon>
        <taxon>Lophotrochozoa</taxon>
        <taxon>Platyhelminthes</taxon>
        <taxon>Trematoda</taxon>
        <taxon>Digenea</taxon>
        <taxon>Plagiorchiida</taxon>
        <taxon>Troglotremata</taxon>
        <taxon>Troglotrematidae</taxon>
        <taxon>Paragonimus</taxon>
    </lineage>
</organism>
<protein>
    <recommendedName>
        <fullName evidence="2">Dymeclin</fullName>
    </recommendedName>
</protein>
<gene>
    <name evidence="6" type="ORF">DEA37_0011665</name>
</gene>
<dbReference type="AlphaFoldDB" id="A0A5J4NMU9"/>
<dbReference type="PANTHER" id="PTHR12895:SF9">
    <property type="entry name" value="DYMECLIN"/>
    <property type="match status" value="1"/>
</dbReference>
<feature type="region of interest" description="Disordered" evidence="5">
    <location>
        <begin position="561"/>
        <end position="590"/>
    </location>
</feature>
<comment type="similarity">
    <text evidence="1">Belongs to the dymeclin family.</text>
</comment>
<evidence type="ECO:0000256" key="1">
    <source>
        <dbReference type="ARBA" id="ARBA00010603"/>
    </source>
</evidence>
<evidence type="ECO:0000313" key="7">
    <source>
        <dbReference type="Proteomes" id="UP000324629"/>
    </source>
</evidence>
<evidence type="ECO:0000256" key="4">
    <source>
        <dbReference type="ARBA" id="ARBA00023288"/>
    </source>
</evidence>
<dbReference type="InterPro" id="IPR019142">
    <property type="entry name" value="Dymeclin"/>
</dbReference>
<comment type="caution">
    <text evidence="6">The sequence shown here is derived from an EMBL/GenBank/DDBJ whole genome shotgun (WGS) entry which is preliminary data.</text>
</comment>
<evidence type="ECO:0000256" key="5">
    <source>
        <dbReference type="SAM" id="MobiDB-lite"/>
    </source>
</evidence>
<dbReference type="GO" id="GO:0005794">
    <property type="term" value="C:Golgi apparatus"/>
    <property type="evidence" value="ECO:0007669"/>
    <property type="project" value="TreeGrafter"/>
</dbReference>
<dbReference type="EMBL" id="QNGE01001765">
    <property type="protein sequence ID" value="KAA3676872.1"/>
    <property type="molecule type" value="Genomic_DNA"/>
</dbReference>
<dbReference type="PANTHER" id="PTHR12895">
    <property type="entry name" value="DYMECLIN"/>
    <property type="match status" value="1"/>
</dbReference>
<proteinExistence type="inferred from homology"/>
<keyword evidence="7" id="KW-1185">Reference proteome</keyword>
<sequence length="688" mass="76674">MGGRITTLPAASAHDYLKKYVGKEYIPPSDPFWKEFLSFSGLSESEYNALENIEEMDSSILHEFRKHNLKSRQLSSLMQFIVSHGTELLGSVVQPDAIYDKSLLSIVQNALLVFRVSAKYLVERTSEHRFVMHLKDDYGADSNLSLLECLFQVLFRLLLEVPVRDETYGLHCETLMTILVLLSRQMHNDLSCPLPRVYVYLMWGKAASLAPAIVHRLLTNFADNIPVPPGLRNRPSQSSFIWRAASSLAGGIWTVVTLGYGGRGQTEMNSTSKAAFSATPTTLMNSVTDHTKPTSDTVVTDLVTSESMVLSGLPQDCHLLADLSALLLLVLTTQAGSILRCTRILQELGITSQTPSLNPYRVALFSLRDINDHEVSPPLKPVNGTGSADPKPRLSNANLKGITSLINPDVAEFPVDFVAIRDTAAHTLHQDSSTLLLYLLIHRNPHFQAFLLDKRNYDKLLLPLLNILYRSPADSSHLVYMALIIILILTENERFGEEIHNSDRYLHVNILAALANLSAKVTNMHPYVSDSFLCLLQLLAKRYNRTVEQLRQLSVSCDSQLETPVGGDTERKTGSDVSGPSDAADPPPNEKSMVQELALLEELICVILEILNSILTHVLPHNANLTYSLLYKRDCLDTLRSHPSFQASHFSTIFECLLALREVTQLSRMRYFHSNNVDPTSLLIETSA</sequence>
<evidence type="ECO:0000256" key="2">
    <source>
        <dbReference type="ARBA" id="ARBA00015736"/>
    </source>
</evidence>